<evidence type="ECO:0000256" key="7">
    <source>
        <dbReference type="ARBA" id="ARBA00023242"/>
    </source>
</evidence>
<dbReference type="GO" id="GO:0016787">
    <property type="term" value="F:hydrolase activity"/>
    <property type="evidence" value="ECO:0007669"/>
    <property type="project" value="UniProtKB-KW"/>
</dbReference>
<evidence type="ECO:0000256" key="6">
    <source>
        <dbReference type="ARBA" id="ARBA00022801"/>
    </source>
</evidence>
<evidence type="ECO:0000256" key="2">
    <source>
        <dbReference type="ARBA" id="ARBA00004123"/>
    </source>
</evidence>
<protein>
    <recommendedName>
        <fullName evidence="8">DDE Tnp4 domain-containing protein</fullName>
    </recommendedName>
</protein>
<evidence type="ECO:0000313" key="9">
    <source>
        <dbReference type="EnsemblMetazoa" id="XP_008178519.1"/>
    </source>
</evidence>
<comment type="cofactor">
    <cofactor evidence="1">
        <name>a divalent metal cation</name>
        <dbReference type="ChEBI" id="CHEBI:60240"/>
    </cofactor>
</comment>
<comment type="subcellular location">
    <subcellularLocation>
        <location evidence="2">Nucleus</location>
    </subcellularLocation>
</comment>
<evidence type="ECO:0000313" key="10">
    <source>
        <dbReference type="Proteomes" id="UP000007819"/>
    </source>
</evidence>
<keyword evidence="6" id="KW-0378">Hydrolase</keyword>
<dbReference type="InterPro" id="IPR027806">
    <property type="entry name" value="HARBI1_dom"/>
</dbReference>
<dbReference type="GO" id="GO:0005634">
    <property type="term" value="C:nucleus"/>
    <property type="evidence" value="ECO:0007669"/>
    <property type="project" value="UniProtKB-SubCell"/>
</dbReference>
<dbReference type="GO" id="GO:0004518">
    <property type="term" value="F:nuclease activity"/>
    <property type="evidence" value="ECO:0007669"/>
    <property type="project" value="UniProtKB-KW"/>
</dbReference>
<dbReference type="AlphaFoldDB" id="A0A8R2B3U0"/>
<dbReference type="InterPro" id="IPR045249">
    <property type="entry name" value="HARBI1-like"/>
</dbReference>
<dbReference type="PANTHER" id="PTHR22930:SF269">
    <property type="entry name" value="NUCLEASE HARBI1-LIKE PROTEIN"/>
    <property type="match status" value="1"/>
</dbReference>
<evidence type="ECO:0000256" key="4">
    <source>
        <dbReference type="ARBA" id="ARBA00022722"/>
    </source>
</evidence>
<accession>A0A8R2B3U0</accession>
<dbReference type="GeneID" id="103307877"/>
<evidence type="ECO:0000259" key="8">
    <source>
        <dbReference type="Pfam" id="PF13359"/>
    </source>
</evidence>
<organism evidence="9 10">
    <name type="scientific">Acyrthosiphon pisum</name>
    <name type="common">Pea aphid</name>
    <dbReference type="NCBI Taxonomy" id="7029"/>
    <lineage>
        <taxon>Eukaryota</taxon>
        <taxon>Metazoa</taxon>
        <taxon>Ecdysozoa</taxon>
        <taxon>Arthropoda</taxon>
        <taxon>Hexapoda</taxon>
        <taxon>Insecta</taxon>
        <taxon>Pterygota</taxon>
        <taxon>Neoptera</taxon>
        <taxon>Paraneoptera</taxon>
        <taxon>Hemiptera</taxon>
        <taxon>Sternorrhyncha</taxon>
        <taxon>Aphidomorpha</taxon>
        <taxon>Aphidoidea</taxon>
        <taxon>Aphididae</taxon>
        <taxon>Macrosiphini</taxon>
        <taxon>Acyrthosiphon</taxon>
    </lineage>
</organism>
<evidence type="ECO:0000256" key="5">
    <source>
        <dbReference type="ARBA" id="ARBA00022723"/>
    </source>
</evidence>
<keyword evidence="5" id="KW-0479">Metal-binding</keyword>
<evidence type="ECO:0000256" key="1">
    <source>
        <dbReference type="ARBA" id="ARBA00001968"/>
    </source>
</evidence>
<evidence type="ECO:0000256" key="3">
    <source>
        <dbReference type="ARBA" id="ARBA00006958"/>
    </source>
</evidence>
<dbReference type="PANTHER" id="PTHR22930">
    <property type="match status" value="1"/>
</dbReference>
<dbReference type="OrthoDB" id="6622595at2759"/>
<proteinExistence type="inferred from homology"/>
<reference evidence="9" key="2">
    <citation type="submission" date="2022-06" db="UniProtKB">
        <authorList>
            <consortium name="EnsemblMetazoa"/>
        </authorList>
    </citation>
    <scope>IDENTIFICATION</scope>
</reference>
<dbReference type="GO" id="GO:0046872">
    <property type="term" value="F:metal ion binding"/>
    <property type="evidence" value="ECO:0007669"/>
    <property type="project" value="UniProtKB-KW"/>
</dbReference>
<dbReference type="Pfam" id="PF13359">
    <property type="entry name" value="DDE_Tnp_4"/>
    <property type="match status" value="1"/>
</dbReference>
<keyword evidence="10" id="KW-1185">Reference proteome</keyword>
<keyword evidence="7" id="KW-0539">Nucleus</keyword>
<dbReference type="KEGG" id="api:103307877"/>
<dbReference type="Proteomes" id="UP000007819">
    <property type="component" value="Chromosome X"/>
</dbReference>
<dbReference type="EnsemblMetazoa" id="XM_008180297.1">
    <property type="protein sequence ID" value="XP_008178519.1"/>
    <property type="gene ID" value="LOC103307877"/>
</dbReference>
<comment type="similarity">
    <text evidence="3">Belongs to the HARBI1 family.</text>
</comment>
<dbReference type="RefSeq" id="XP_008178519.1">
    <property type="nucleotide sequence ID" value="XM_008180297.1"/>
</dbReference>
<feature type="domain" description="DDE Tnp4" evidence="8">
    <location>
        <begin position="32"/>
        <end position="167"/>
    </location>
</feature>
<name>A0A8R2B3U0_ACYPI</name>
<sequence>MGASTVDKIVDETCQIIWDELVIEFMPVPMLQGVADSDKKCITIEVGARGKQSDGGIFAASTFYQLLNTNTFNVPPDKELPGSTIKLPHVLIGDEAYPLKNFLMRPFPSRNLNYIRENYNKRLSAARKCVECAFGILRAKWRILGKDIEVSSDKASHIIKCVCILHNLISVKDGDSDLDYCQEMIR</sequence>
<keyword evidence="4" id="KW-0540">Nuclease</keyword>
<reference evidence="10" key="1">
    <citation type="submission" date="2010-06" db="EMBL/GenBank/DDBJ databases">
        <authorList>
            <person name="Jiang H."/>
            <person name="Abraham K."/>
            <person name="Ali S."/>
            <person name="Alsbrooks S.L."/>
            <person name="Anim B.N."/>
            <person name="Anosike U.S."/>
            <person name="Attaway T."/>
            <person name="Bandaranaike D.P."/>
            <person name="Battles P.K."/>
            <person name="Bell S.N."/>
            <person name="Bell A.V."/>
            <person name="Beltran B."/>
            <person name="Bickham C."/>
            <person name="Bustamante Y."/>
            <person name="Caleb T."/>
            <person name="Canada A."/>
            <person name="Cardenas V."/>
            <person name="Carter K."/>
            <person name="Chacko J."/>
            <person name="Chandrabose M.N."/>
            <person name="Chavez D."/>
            <person name="Chavez A."/>
            <person name="Chen L."/>
            <person name="Chu H.-S."/>
            <person name="Claassen K.J."/>
            <person name="Cockrell R."/>
            <person name="Collins M."/>
            <person name="Cooper J.A."/>
            <person name="Cree A."/>
            <person name="Curry S.M."/>
            <person name="Da Y."/>
            <person name="Dao M.D."/>
            <person name="Das B."/>
            <person name="Davila M.-L."/>
            <person name="Davy-Carroll L."/>
            <person name="Denson S."/>
            <person name="Dinh H."/>
            <person name="Ebong V.E."/>
            <person name="Edwards J.R."/>
            <person name="Egan A."/>
            <person name="El-Daye J."/>
            <person name="Escobedo L."/>
            <person name="Fernandez S."/>
            <person name="Fernando P.R."/>
            <person name="Flagg N."/>
            <person name="Forbes L.D."/>
            <person name="Fowler R.G."/>
            <person name="Fu Q."/>
            <person name="Gabisi R.A."/>
            <person name="Ganer J."/>
            <person name="Garbino Pronczuk A."/>
            <person name="Garcia R.M."/>
            <person name="Garner T."/>
            <person name="Garrett T.E."/>
            <person name="Gonzalez D.A."/>
            <person name="Hamid H."/>
            <person name="Hawkins E.S."/>
            <person name="Hirani K."/>
            <person name="Hogues M.E."/>
            <person name="Hollins B."/>
            <person name="Hsiao C.-H."/>
            <person name="Jabil R."/>
            <person name="James M.L."/>
            <person name="Jhangiani S.N."/>
            <person name="Johnson B."/>
            <person name="Johnson Q."/>
            <person name="Joshi V."/>
            <person name="Kalu J.B."/>
            <person name="Kam C."/>
            <person name="Kashfia A."/>
            <person name="Keebler J."/>
            <person name="Kisamo H."/>
            <person name="Kovar C.L."/>
            <person name="Lago L.A."/>
            <person name="Lai C.-Y."/>
            <person name="Laidlaw J."/>
            <person name="Lara F."/>
            <person name="Le T.-K."/>
            <person name="Lee S.L."/>
            <person name="Legall F.H."/>
            <person name="Lemon S.J."/>
            <person name="Lewis L.R."/>
            <person name="Li B."/>
            <person name="Liu Y."/>
            <person name="Liu Y.-S."/>
            <person name="Lopez J."/>
            <person name="Lozado R.J."/>
            <person name="Lu J."/>
            <person name="Madu R.C."/>
            <person name="Maheshwari M."/>
            <person name="Maheshwari R."/>
            <person name="Malloy K."/>
            <person name="Martinez E."/>
            <person name="Mathew T."/>
            <person name="Mercado I.C."/>
            <person name="Mercado C."/>
            <person name="Meyer B."/>
            <person name="Montgomery K."/>
            <person name="Morgan M.B."/>
            <person name="Munidasa M."/>
            <person name="Nazareth L.V."/>
            <person name="Nelson J."/>
            <person name="Ng B.M."/>
            <person name="Nguyen N.B."/>
            <person name="Nguyen P.Q."/>
            <person name="Nguyen T."/>
            <person name="Obregon M."/>
            <person name="Okwuonu G.O."/>
            <person name="Onwere C.G."/>
            <person name="Orozco G."/>
            <person name="Parra A."/>
            <person name="Patel S."/>
            <person name="Patil S."/>
            <person name="Perez A."/>
            <person name="Perez Y."/>
            <person name="Pham C."/>
            <person name="Primus E.L."/>
            <person name="Pu L.-L."/>
            <person name="Puazo M."/>
            <person name="Qin X."/>
            <person name="Quiroz J.B."/>
            <person name="Reese J."/>
            <person name="Richards S."/>
            <person name="Rives C.M."/>
            <person name="Robberts R."/>
            <person name="Ruiz S.J."/>
            <person name="Ruiz M.J."/>
            <person name="Santibanez J."/>
            <person name="Schneider B.W."/>
            <person name="Sisson I."/>
            <person name="Smith M."/>
            <person name="Sodergren E."/>
            <person name="Song X.-Z."/>
            <person name="Song B.B."/>
            <person name="Summersgill H."/>
            <person name="Thelus R."/>
            <person name="Thornton R.D."/>
            <person name="Trejos Z.Y."/>
            <person name="Usmani K."/>
            <person name="Vattathil S."/>
            <person name="Villasana D."/>
            <person name="Walker D.L."/>
            <person name="Wang S."/>
            <person name="Wang K."/>
            <person name="White C.S."/>
            <person name="Williams A.C."/>
            <person name="Williamson J."/>
            <person name="Wilson K."/>
            <person name="Woghiren I.O."/>
            <person name="Woodworth J.R."/>
            <person name="Worley K.C."/>
            <person name="Wright R.A."/>
            <person name="Wu W."/>
            <person name="Young L."/>
            <person name="Zhang L."/>
            <person name="Zhang J."/>
            <person name="Zhu Y."/>
            <person name="Muzny D.M."/>
            <person name="Weinstock G."/>
            <person name="Gibbs R.A."/>
        </authorList>
    </citation>
    <scope>NUCLEOTIDE SEQUENCE [LARGE SCALE GENOMIC DNA]</scope>
    <source>
        <strain evidence="10">LSR1</strain>
    </source>
</reference>